<protein>
    <submittedName>
        <fullName evidence="1">Uncharacterized protein</fullName>
    </submittedName>
</protein>
<gene>
    <name evidence="1" type="ORF">SE18_10795</name>
</gene>
<dbReference type="AlphaFoldDB" id="A0A0P6YQV3"/>
<reference evidence="1 2" key="1">
    <citation type="submission" date="2015-07" db="EMBL/GenBank/DDBJ databases">
        <title>Whole genome sequence of Herpetosiphon geysericola DSM 7119.</title>
        <authorList>
            <person name="Hemp J."/>
            <person name="Ward L.M."/>
            <person name="Pace L.A."/>
            <person name="Fischer W.W."/>
        </authorList>
    </citation>
    <scope>NUCLEOTIDE SEQUENCE [LARGE SCALE GENOMIC DNA]</scope>
    <source>
        <strain evidence="1 2">DSM 7119</strain>
    </source>
</reference>
<dbReference type="Proteomes" id="UP000050277">
    <property type="component" value="Unassembled WGS sequence"/>
</dbReference>
<sequence length="169" mass="19154">MLTFDERVRRRVKRKNNRLRKRYPLFAAELQPGGALADWLVTEQQAATDLAAIIASKDAMLARVAAHDARCEARGLILRSLTAAVVDAVTIGTLDTRRAKIPIAGVYTHSFWFARLREHCLHAAQARCEHRKNHGEFAEWHDRCPRCHLPLTKPPTVTIPQAEQTMLPF</sequence>
<name>A0A0P6YQV3_9CHLR</name>
<keyword evidence="2" id="KW-1185">Reference proteome</keyword>
<organism evidence="1 2">
    <name type="scientific">Herpetosiphon geysericola</name>
    <dbReference type="NCBI Taxonomy" id="70996"/>
    <lineage>
        <taxon>Bacteria</taxon>
        <taxon>Bacillati</taxon>
        <taxon>Chloroflexota</taxon>
        <taxon>Chloroflexia</taxon>
        <taxon>Herpetosiphonales</taxon>
        <taxon>Herpetosiphonaceae</taxon>
        <taxon>Herpetosiphon</taxon>
    </lineage>
</organism>
<dbReference type="EMBL" id="LGKP01000018">
    <property type="protein sequence ID" value="KPL87544.1"/>
    <property type="molecule type" value="Genomic_DNA"/>
</dbReference>
<proteinExistence type="predicted"/>
<evidence type="ECO:0000313" key="1">
    <source>
        <dbReference type="EMBL" id="KPL87544.1"/>
    </source>
</evidence>
<dbReference type="RefSeq" id="WP_054534463.1">
    <property type="nucleotide sequence ID" value="NZ_LGKP01000018.1"/>
</dbReference>
<evidence type="ECO:0000313" key="2">
    <source>
        <dbReference type="Proteomes" id="UP000050277"/>
    </source>
</evidence>
<comment type="caution">
    <text evidence="1">The sequence shown here is derived from an EMBL/GenBank/DDBJ whole genome shotgun (WGS) entry which is preliminary data.</text>
</comment>
<accession>A0A0P6YQV3</accession>